<evidence type="ECO:0000313" key="1">
    <source>
        <dbReference type="EMBL" id="KAH3847041.1"/>
    </source>
</evidence>
<protein>
    <submittedName>
        <fullName evidence="1">Uncharacterized protein</fullName>
    </submittedName>
</protein>
<keyword evidence="2" id="KW-1185">Reference proteome</keyword>
<organism evidence="1 2">
    <name type="scientific">Dreissena polymorpha</name>
    <name type="common">Zebra mussel</name>
    <name type="synonym">Mytilus polymorpha</name>
    <dbReference type="NCBI Taxonomy" id="45954"/>
    <lineage>
        <taxon>Eukaryota</taxon>
        <taxon>Metazoa</taxon>
        <taxon>Spiralia</taxon>
        <taxon>Lophotrochozoa</taxon>
        <taxon>Mollusca</taxon>
        <taxon>Bivalvia</taxon>
        <taxon>Autobranchia</taxon>
        <taxon>Heteroconchia</taxon>
        <taxon>Euheterodonta</taxon>
        <taxon>Imparidentia</taxon>
        <taxon>Neoheterodontei</taxon>
        <taxon>Myida</taxon>
        <taxon>Dreissenoidea</taxon>
        <taxon>Dreissenidae</taxon>
        <taxon>Dreissena</taxon>
    </lineage>
</organism>
<reference evidence="1" key="1">
    <citation type="journal article" date="2019" name="bioRxiv">
        <title>The Genome of the Zebra Mussel, Dreissena polymorpha: A Resource for Invasive Species Research.</title>
        <authorList>
            <person name="McCartney M.A."/>
            <person name="Auch B."/>
            <person name="Kono T."/>
            <person name="Mallez S."/>
            <person name="Zhang Y."/>
            <person name="Obille A."/>
            <person name="Becker A."/>
            <person name="Abrahante J.E."/>
            <person name="Garbe J."/>
            <person name="Badalamenti J.P."/>
            <person name="Herman A."/>
            <person name="Mangelson H."/>
            <person name="Liachko I."/>
            <person name="Sullivan S."/>
            <person name="Sone E.D."/>
            <person name="Koren S."/>
            <person name="Silverstein K.A.T."/>
            <person name="Beckman K.B."/>
            <person name="Gohl D.M."/>
        </authorList>
    </citation>
    <scope>NUCLEOTIDE SEQUENCE</scope>
    <source>
        <strain evidence="1">Duluth1</strain>
        <tissue evidence="1">Whole animal</tissue>
    </source>
</reference>
<name>A0A9D4KW89_DREPO</name>
<evidence type="ECO:0000313" key="2">
    <source>
        <dbReference type="Proteomes" id="UP000828390"/>
    </source>
</evidence>
<dbReference type="Proteomes" id="UP000828390">
    <property type="component" value="Unassembled WGS sequence"/>
</dbReference>
<dbReference type="AlphaFoldDB" id="A0A9D4KW89"/>
<comment type="caution">
    <text evidence="1">The sequence shown here is derived from an EMBL/GenBank/DDBJ whole genome shotgun (WGS) entry which is preliminary data.</text>
</comment>
<accession>A0A9D4KW89</accession>
<sequence>MCVDYVHYYAVAALEVFKSSVDTRSLNDFFAFMNWIIVTEHVFVFMGSSLTERYIIGND</sequence>
<gene>
    <name evidence="1" type="ORF">DPMN_089353</name>
</gene>
<proteinExistence type="predicted"/>
<reference evidence="1" key="2">
    <citation type="submission" date="2020-11" db="EMBL/GenBank/DDBJ databases">
        <authorList>
            <person name="McCartney M.A."/>
            <person name="Auch B."/>
            <person name="Kono T."/>
            <person name="Mallez S."/>
            <person name="Becker A."/>
            <person name="Gohl D.M."/>
            <person name="Silverstein K.A.T."/>
            <person name="Koren S."/>
            <person name="Bechman K.B."/>
            <person name="Herman A."/>
            <person name="Abrahante J.E."/>
            <person name="Garbe J."/>
        </authorList>
    </citation>
    <scope>NUCLEOTIDE SEQUENCE</scope>
    <source>
        <strain evidence="1">Duluth1</strain>
        <tissue evidence="1">Whole animal</tissue>
    </source>
</reference>
<dbReference type="EMBL" id="JAIWYP010000003">
    <property type="protein sequence ID" value="KAH3847041.1"/>
    <property type="molecule type" value="Genomic_DNA"/>
</dbReference>